<organism evidence="1 2">
    <name type="scientific">Melastoma candidum</name>
    <dbReference type="NCBI Taxonomy" id="119954"/>
    <lineage>
        <taxon>Eukaryota</taxon>
        <taxon>Viridiplantae</taxon>
        <taxon>Streptophyta</taxon>
        <taxon>Embryophyta</taxon>
        <taxon>Tracheophyta</taxon>
        <taxon>Spermatophyta</taxon>
        <taxon>Magnoliopsida</taxon>
        <taxon>eudicotyledons</taxon>
        <taxon>Gunneridae</taxon>
        <taxon>Pentapetalae</taxon>
        <taxon>rosids</taxon>
        <taxon>malvids</taxon>
        <taxon>Myrtales</taxon>
        <taxon>Melastomataceae</taxon>
        <taxon>Melastomatoideae</taxon>
        <taxon>Melastomateae</taxon>
        <taxon>Melastoma</taxon>
    </lineage>
</organism>
<sequence>MALASSSSASVLSFSAAGTSSRHCGWSTIGDSVRFRPMSVSASCATTAERPPPRTFSSHHIASPGSLYEVLGIGRGATFQEIKAAYRKLARVLHPDVAASSDGMGREFMRVHEAYETLSDPDKRADYDRLMLVGRHPSPVRAGPVYGCRTRKWETDQCW</sequence>
<protein>
    <submittedName>
        <fullName evidence="1">Uncharacterized protein</fullName>
    </submittedName>
</protein>
<proteinExistence type="predicted"/>
<gene>
    <name evidence="1" type="ORF">MLD38_012859</name>
</gene>
<dbReference type="EMBL" id="CM042883">
    <property type="protein sequence ID" value="KAI4374923.1"/>
    <property type="molecule type" value="Genomic_DNA"/>
</dbReference>
<name>A0ACB9R7P0_9MYRT</name>
<reference evidence="2" key="1">
    <citation type="journal article" date="2023" name="Front. Plant Sci.">
        <title>Chromosomal-level genome assembly of Melastoma candidum provides insights into trichome evolution.</title>
        <authorList>
            <person name="Zhong Y."/>
            <person name="Wu W."/>
            <person name="Sun C."/>
            <person name="Zou P."/>
            <person name="Liu Y."/>
            <person name="Dai S."/>
            <person name="Zhou R."/>
        </authorList>
    </citation>
    <scope>NUCLEOTIDE SEQUENCE [LARGE SCALE GENOMIC DNA]</scope>
</reference>
<evidence type="ECO:0000313" key="2">
    <source>
        <dbReference type="Proteomes" id="UP001057402"/>
    </source>
</evidence>
<accession>A0ACB9R7P0</accession>
<dbReference type="Proteomes" id="UP001057402">
    <property type="component" value="Chromosome 4"/>
</dbReference>
<comment type="caution">
    <text evidence="1">The sequence shown here is derived from an EMBL/GenBank/DDBJ whole genome shotgun (WGS) entry which is preliminary data.</text>
</comment>
<evidence type="ECO:0000313" key="1">
    <source>
        <dbReference type="EMBL" id="KAI4374923.1"/>
    </source>
</evidence>
<keyword evidence="2" id="KW-1185">Reference proteome</keyword>